<dbReference type="Proteomes" id="UP000306196">
    <property type="component" value="Unassembled WGS sequence"/>
</dbReference>
<keyword evidence="1" id="KW-0732">Signal</keyword>
<keyword evidence="3" id="KW-1185">Reference proteome</keyword>
<reference evidence="2 3" key="1">
    <citation type="submission" date="2019-05" db="EMBL/GenBank/DDBJ databases">
        <title>Verrucobacter flavum gen. nov., sp. nov. a new member of the family Verrucomicrobiaceae.</title>
        <authorList>
            <person name="Szuroczki S."/>
            <person name="Abbaszade G."/>
            <person name="Szabo A."/>
            <person name="Felfoldi T."/>
            <person name="Schumann P."/>
            <person name="Boka K."/>
            <person name="Keki Z."/>
            <person name="Toumi M."/>
            <person name="Toth E."/>
        </authorList>
    </citation>
    <scope>NUCLEOTIDE SEQUENCE [LARGE SCALE GENOMIC DNA]</scope>
    <source>
        <strain evidence="2 3">MG-N-17</strain>
    </source>
</reference>
<proteinExistence type="predicted"/>
<dbReference type="RefSeq" id="WP_138088529.1">
    <property type="nucleotide sequence ID" value="NZ_VAUV01000023.1"/>
</dbReference>
<feature type="chain" id="PRO_5024437581" description="Gingipain propeptide domain-containing protein" evidence="1">
    <location>
        <begin position="21"/>
        <end position="151"/>
    </location>
</feature>
<feature type="signal peptide" evidence="1">
    <location>
        <begin position="1"/>
        <end position="20"/>
    </location>
</feature>
<accession>A0A5R8K8C1</accession>
<comment type="caution">
    <text evidence="2">The sequence shown here is derived from an EMBL/GenBank/DDBJ whole genome shotgun (WGS) entry which is preliminary data.</text>
</comment>
<evidence type="ECO:0000256" key="1">
    <source>
        <dbReference type="SAM" id="SignalP"/>
    </source>
</evidence>
<evidence type="ECO:0000313" key="3">
    <source>
        <dbReference type="Proteomes" id="UP000306196"/>
    </source>
</evidence>
<gene>
    <name evidence="2" type="ORF">FEM03_22305</name>
</gene>
<dbReference type="AlphaFoldDB" id="A0A5R8K8C1"/>
<evidence type="ECO:0008006" key="4">
    <source>
        <dbReference type="Google" id="ProtNLM"/>
    </source>
</evidence>
<protein>
    <recommendedName>
        <fullName evidence="4">Gingipain propeptide domain-containing protein</fullName>
    </recommendedName>
</protein>
<organism evidence="2 3">
    <name type="scientific">Phragmitibacter flavus</name>
    <dbReference type="NCBI Taxonomy" id="2576071"/>
    <lineage>
        <taxon>Bacteria</taxon>
        <taxon>Pseudomonadati</taxon>
        <taxon>Verrucomicrobiota</taxon>
        <taxon>Verrucomicrobiia</taxon>
        <taxon>Verrucomicrobiales</taxon>
        <taxon>Verrucomicrobiaceae</taxon>
        <taxon>Phragmitibacter</taxon>
    </lineage>
</organism>
<name>A0A5R8K8C1_9BACT</name>
<evidence type="ECO:0000313" key="2">
    <source>
        <dbReference type="EMBL" id="TLD68540.1"/>
    </source>
</evidence>
<sequence>MKTTSTAILSLILTAAPLFAAEDVEIYRGSEILADGTKVQIQVSIPPERLSALPKTNLLLEGAPVTAEDAIALSANAFEKQDPLIERTLVQRVELLQAAGPEIDNQNFFIGIPLYVVEIHGFRSERESPHTYMQKFVVLPDKSVEIPIVRK</sequence>
<dbReference type="EMBL" id="VAUV01000023">
    <property type="protein sequence ID" value="TLD68540.1"/>
    <property type="molecule type" value="Genomic_DNA"/>
</dbReference>